<dbReference type="PANTHER" id="PTHR11014:SF63">
    <property type="entry name" value="METALLOPEPTIDASE, PUTATIVE (AFU_ORTHOLOGUE AFUA_6G09600)-RELATED"/>
    <property type="match status" value="1"/>
</dbReference>
<dbReference type="RefSeq" id="WP_101331476.1">
    <property type="nucleotide sequence ID" value="NZ_PJNH01000002.1"/>
</dbReference>
<comment type="caution">
    <text evidence="5">The sequence shown here is derived from an EMBL/GenBank/DDBJ whole genome shotgun (WGS) entry which is preliminary data.</text>
</comment>
<name>A0A2I0QU79_9BACI</name>
<evidence type="ECO:0000313" key="5">
    <source>
        <dbReference type="EMBL" id="PKR77868.1"/>
    </source>
</evidence>
<dbReference type="CDD" id="cd03886">
    <property type="entry name" value="M20_Acy1"/>
    <property type="match status" value="1"/>
</dbReference>
<keyword evidence="3" id="KW-0479">Metal-binding</keyword>
<comment type="cofactor">
    <cofactor evidence="3">
        <name>Mn(2+)</name>
        <dbReference type="ChEBI" id="CHEBI:29035"/>
    </cofactor>
    <text evidence="3">The Mn(2+) ion enhances activity.</text>
</comment>
<dbReference type="OrthoDB" id="9776731at2"/>
<gene>
    <name evidence="5" type="ORF">CEY16_08035</name>
</gene>
<feature type="binding site" evidence="3">
    <location>
        <position position="167"/>
    </location>
    <ligand>
        <name>Mn(2+)</name>
        <dbReference type="ChEBI" id="CHEBI:29035"/>
        <label>2</label>
    </ligand>
</feature>
<dbReference type="Pfam" id="PF01546">
    <property type="entry name" value="Peptidase_M20"/>
    <property type="match status" value="1"/>
</dbReference>
<dbReference type="PIRSF" id="PIRSF005962">
    <property type="entry name" value="Pept_M20D_amidohydro"/>
    <property type="match status" value="1"/>
</dbReference>
<evidence type="ECO:0000256" key="2">
    <source>
        <dbReference type="ARBA" id="ARBA00022801"/>
    </source>
</evidence>
<feature type="binding site" evidence="3">
    <location>
        <position position="105"/>
    </location>
    <ligand>
        <name>Mn(2+)</name>
        <dbReference type="ChEBI" id="CHEBI:29035"/>
        <label>2</label>
    </ligand>
</feature>
<dbReference type="AlphaFoldDB" id="A0A2I0QU79"/>
<dbReference type="FunFam" id="3.30.70.360:FF:000014">
    <property type="entry name" value="N-acyl-L-amino acid amidohydrolase"/>
    <property type="match status" value="1"/>
</dbReference>
<dbReference type="Gene3D" id="3.30.70.360">
    <property type="match status" value="1"/>
</dbReference>
<dbReference type="InterPro" id="IPR036264">
    <property type="entry name" value="Bact_exopeptidase_dim_dom"/>
</dbReference>
<dbReference type="PANTHER" id="PTHR11014">
    <property type="entry name" value="PEPTIDASE M20 FAMILY MEMBER"/>
    <property type="match status" value="1"/>
</dbReference>
<keyword evidence="2 5" id="KW-0378">Hydrolase</keyword>
<keyword evidence="3" id="KW-0464">Manganese</keyword>
<dbReference type="GO" id="GO:0046872">
    <property type="term" value="F:metal ion binding"/>
    <property type="evidence" value="ECO:0007669"/>
    <property type="project" value="UniProtKB-KW"/>
</dbReference>
<organism evidence="5 6">
    <name type="scientific">Halalkalibacillus sediminis</name>
    <dbReference type="NCBI Taxonomy" id="2018042"/>
    <lineage>
        <taxon>Bacteria</taxon>
        <taxon>Bacillati</taxon>
        <taxon>Bacillota</taxon>
        <taxon>Bacilli</taxon>
        <taxon>Bacillales</taxon>
        <taxon>Bacillaceae</taxon>
        <taxon>Halalkalibacillus</taxon>
    </lineage>
</organism>
<dbReference type="Gene3D" id="3.40.630.10">
    <property type="entry name" value="Zn peptidases"/>
    <property type="match status" value="1"/>
</dbReference>
<dbReference type="SUPFAM" id="SSF53187">
    <property type="entry name" value="Zn-dependent exopeptidases"/>
    <property type="match status" value="1"/>
</dbReference>
<feature type="binding site" evidence="3">
    <location>
        <position position="364"/>
    </location>
    <ligand>
        <name>Mn(2+)</name>
        <dbReference type="ChEBI" id="CHEBI:29035"/>
        <label>2</label>
    </ligand>
</feature>
<keyword evidence="6" id="KW-1185">Reference proteome</keyword>
<dbReference type="GO" id="GO:0016787">
    <property type="term" value="F:hydrolase activity"/>
    <property type="evidence" value="ECO:0007669"/>
    <property type="project" value="UniProtKB-KW"/>
</dbReference>
<reference evidence="5 6" key="1">
    <citation type="submission" date="2017-06" db="EMBL/GenBank/DDBJ databases">
        <title>the draft geome sequence of Illustriluteabacillus marina B3227.</title>
        <authorList>
            <person name="He R.-H."/>
            <person name="Du Z.-J."/>
        </authorList>
    </citation>
    <scope>NUCLEOTIDE SEQUENCE [LARGE SCALE GENOMIC DNA]</scope>
    <source>
        <strain evidence="5 6">B3227</strain>
    </source>
</reference>
<feature type="binding site" evidence="3">
    <location>
        <position position="103"/>
    </location>
    <ligand>
        <name>Mn(2+)</name>
        <dbReference type="ChEBI" id="CHEBI:29035"/>
        <label>2</label>
    </ligand>
</feature>
<evidence type="ECO:0000256" key="1">
    <source>
        <dbReference type="ARBA" id="ARBA00006153"/>
    </source>
</evidence>
<comment type="similarity">
    <text evidence="1">Belongs to the peptidase M20 family.</text>
</comment>
<dbReference type="InterPro" id="IPR002933">
    <property type="entry name" value="Peptidase_M20"/>
</dbReference>
<dbReference type="InterPro" id="IPR011650">
    <property type="entry name" value="Peptidase_M20_dimer"/>
</dbReference>
<evidence type="ECO:0000313" key="6">
    <source>
        <dbReference type="Proteomes" id="UP000243524"/>
    </source>
</evidence>
<dbReference type="EMBL" id="PJNH01000002">
    <property type="protein sequence ID" value="PKR77868.1"/>
    <property type="molecule type" value="Genomic_DNA"/>
</dbReference>
<dbReference type="Pfam" id="PF07687">
    <property type="entry name" value="M20_dimer"/>
    <property type="match status" value="1"/>
</dbReference>
<feature type="domain" description="Peptidase M20 dimerisation" evidence="4">
    <location>
        <begin position="188"/>
        <end position="282"/>
    </location>
</feature>
<dbReference type="Proteomes" id="UP000243524">
    <property type="component" value="Unassembled WGS sequence"/>
</dbReference>
<dbReference type="NCBIfam" id="TIGR01891">
    <property type="entry name" value="amidohydrolases"/>
    <property type="match status" value="1"/>
</dbReference>
<evidence type="ECO:0000256" key="3">
    <source>
        <dbReference type="PIRSR" id="PIRSR005962-1"/>
    </source>
</evidence>
<protein>
    <submittedName>
        <fullName evidence="5">Amidohydrolase</fullName>
    </submittedName>
</protein>
<dbReference type="InterPro" id="IPR017439">
    <property type="entry name" value="Amidohydrolase"/>
</dbReference>
<sequence>MSIPTKDISESLLNEVIQLRRTLHQNPELSEQEYETSKRIQEYLKSYGIPFKSGFGETGVLGVIEGEKPGGVVCLRADIDALPIQEKTDLEFKSVVENQMHACGHDAHTAMLVGVGKMLHDMKAEIEGTVLLLFQPAEENAPFGGAQQMIDDGVFDEVEPDVMVAQHVWPDLPVGKFGVVPGAIMGNSDRFTIKVKGSGGHASMPHQTVDAIIVATHIIQALQTIISRNVDPASPSVITVGKMESGYRYNVIADEATLEGTVRSSSDETKQLLKRKFFETVEGVAKTMGATVEIDYMDGYPATINTPEWAEQVKVSARNKYGEGSVPNVNPSLGGEDFGRFLQKYPGVYYWLGVRVGKNQKPLHDPGFKMDEDAMEYGVNFMVQATVDILEQINHK</sequence>
<accession>A0A2I0QU79</accession>
<feature type="binding site" evidence="3">
    <location>
        <position position="139"/>
    </location>
    <ligand>
        <name>Mn(2+)</name>
        <dbReference type="ChEBI" id="CHEBI:29035"/>
        <label>2</label>
    </ligand>
</feature>
<evidence type="ECO:0000259" key="4">
    <source>
        <dbReference type="Pfam" id="PF07687"/>
    </source>
</evidence>
<proteinExistence type="inferred from homology"/>
<dbReference type="SUPFAM" id="SSF55031">
    <property type="entry name" value="Bacterial exopeptidase dimerisation domain"/>
    <property type="match status" value="1"/>
</dbReference>